<dbReference type="InterPro" id="IPR024571">
    <property type="entry name" value="ERAP1-like_C_dom"/>
</dbReference>
<dbReference type="Gene3D" id="2.60.40.1910">
    <property type="match status" value="1"/>
</dbReference>
<dbReference type="FunFam" id="2.60.40.1730:FF:000007">
    <property type="entry name" value="thyrotropin-releasing hormone-degrading ectoenzyme"/>
    <property type="match status" value="1"/>
</dbReference>
<dbReference type="FunFam" id="2.60.40.1910:FF:000006">
    <property type="entry name" value="Aminopeptidase"/>
    <property type="match status" value="1"/>
</dbReference>
<evidence type="ECO:0000259" key="30">
    <source>
        <dbReference type="Pfam" id="PF17900"/>
    </source>
</evidence>
<evidence type="ECO:0000313" key="32">
    <source>
        <dbReference type="Proteomes" id="UP000823561"/>
    </source>
</evidence>
<evidence type="ECO:0000256" key="21">
    <source>
        <dbReference type="ARBA" id="ARBA00079759"/>
    </source>
</evidence>
<keyword evidence="9 24" id="KW-0862">Zinc</keyword>
<evidence type="ECO:0000256" key="7">
    <source>
        <dbReference type="ARBA" id="ARBA00022723"/>
    </source>
</evidence>
<feature type="domain" description="Peptidase M1 membrane alanine aminopeptidase" evidence="28">
    <location>
        <begin position="351"/>
        <end position="574"/>
    </location>
</feature>
<dbReference type="InterPro" id="IPR034016">
    <property type="entry name" value="M1_APN-typ"/>
</dbReference>
<evidence type="ECO:0000256" key="24">
    <source>
        <dbReference type="PIRSR" id="PIRSR634016-3"/>
    </source>
</evidence>
<dbReference type="GO" id="GO:0006508">
    <property type="term" value="P:proteolysis"/>
    <property type="evidence" value="ECO:0007669"/>
    <property type="project" value="UniProtKB-KW"/>
</dbReference>
<evidence type="ECO:0000256" key="11">
    <source>
        <dbReference type="ARBA" id="ARBA00022989"/>
    </source>
</evidence>
<evidence type="ECO:0000256" key="17">
    <source>
        <dbReference type="ARBA" id="ARBA00055732"/>
    </source>
</evidence>
<feature type="transmembrane region" description="Helical" evidence="27">
    <location>
        <begin position="54"/>
        <end position="79"/>
    </location>
</feature>
<evidence type="ECO:0000256" key="20">
    <source>
        <dbReference type="ARBA" id="ARBA00076496"/>
    </source>
</evidence>
<feature type="site" description="Transition state stabilizer" evidence="25">
    <location>
        <position position="510"/>
    </location>
</feature>
<evidence type="ECO:0000256" key="25">
    <source>
        <dbReference type="PIRSR" id="PIRSR634016-4"/>
    </source>
</evidence>
<comment type="function">
    <text evidence="17">Specific inactivation of TRH after its release.</text>
</comment>
<dbReference type="InterPro" id="IPR045357">
    <property type="entry name" value="Aminopeptidase_N-like_N"/>
</dbReference>
<comment type="caution">
    <text evidence="31">The sequence shown here is derived from an EMBL/GenBank/DDBJ whole genome shotgun (WGS) entry which is preliminary data.</text>
</comment>
<comment type="subunit">
    <text evidence="3">Homodimer; disulfide-linked.</text>
</comment>
<dbReference type="GO" id="GO:0016920">
    <property type="term" value="F:pyroglutamyl-peptidase activity"/>
    <property type="evidence" value="ECO:0007669"/>
    <property type="project" value="UniProtKB-EC"/>
</dbReference>
<proteinExistence type="inferred from homology"/>
<feature type="binding site" evidence="24">
    <location>
        <position position="423"/>
    </location>
    <ligand>
        <name>Zn(2+)</name>
        <dbReference type="ChEBI" id="CHEBI:29105"/>
        <note>catalytic</note>
    </ligand>
</feature>
<dbReference type="FunFam" id="1.25.50.20:FF:000005">
    <property type="entry name" value="Aminopeptidase N-like protein"/>
    <property type="match status" value="1"/>
</dbReference>
<evidence type="ECO:0000256" key="1">
    <source>
        <dbReference type="ARBA" id="ARBA00004606"/>
    </source>
</evidence>
<comment type="catalytic activity">
    <reaction evidence="16">
        <text>Release of the N-terminal pyroglutamyl group from pGlu-|-His-Xaa tripeptides and pGlu-|-His-Xaa-Gly tetrapeptides.</text>
        <dbReference type="EC" id="3.4.19.6"/>
    </reaction>
</comment>
<dbReference type="GO" id="GO:0043171">
    <property type="term" value="P:peptide catabolic process"/>
    <property type="evidence" value="ECO:0007669"/>
    <property type="project" value="TreeGrafter"/>
</dbReference>
<evidence type="ECO:0000256" key="27">
    <source>
        <dbReference type="SAM" id="Phobius"/>
    </source>
</evidence>
<evidence type="ECO:0000256" key="15">
    <source>
        <dbReference type="ARBA" id="ARBA00023180"/>
    </source>
</evidence>
<dbReference type="InterPro" id="IPR027268">
    <property type="entry name" value="Peptidase_M4/M1_CTD_sf"/>
</dbReference>
<keyword evidence="11 27" id="KW-1133">Transmembrane helix</keyword>
<evidence type="ECO:0000259" key="29">
    <source>
        <dbReference type="Pfam" id="PF11838"/>
    </source>
</evidence>
<keyword evidence="6 27" id="KW-0812">Transmembrane</keyword>
<evidence type="ECO:0000256" key="14">
    <source>
        <dbReference type="ARBA" id="ARBA00023157"/>
    </source>
</evidence>
<keyword evidence="5" id="KW-0645">Protease</keyword>
<dbReference type="SUPFAM" id="SSF63737">
    <property type="entry name" value="Leukotriene A4 hydrolase N-terminal domain"/>
    <property type="match status" value="1"/>
</dbReference>
<evidence type="ECO:0000256" key="26">
    <source>
        <dbReference type="SAM" id="MobiDB-lite"/>
    </source>
</evidence>
<dbReference type="GO" id="GO:0005737">
    <property type="term" value="C:cytoplasm"/>
    <property type="evidence" value="ECO:0007669"/>
    <property type="project" value="TreeGrafter"/>
</dbReference>
<organism evidence="31 32">
    <name type="scientific">Alosa alosa</name>
    <name type="common">allis shad</name>
    <dbReference type="NCBI Taxonomy" id="278164"/>
    <lineage>
        <taxon>Eukaryota</taxon>
        <taxon>Metazoa</taxon>
        <taxon>Chordata</taxon>
        <taxon>Craniata</taxon>
        <taxon>Vertebrata</taxon>
        <taxon>Euteleostomi</taxon>
        <taxon>Actinopterygii</taxon>
        <taxon>Neopterygii</taxon>
        <taxon>Teleostei</taxon>
        <taxon>Clupei</taxon>
        <taxon>Clupeiformes</taxon>
        <taxon>Clupeoidei</taxon>
        <taxon>Clupeidae</taxon>
        <taxon>Alosa</taxon>
    </lineage>
</organism>
<dbReference type="InterPro" id="IPR001930">
    <property type="entry name" value="Peptidase_M1"/>
</dbReference>
<evidence type="ECO:0000313" key="31">
    <source>
        <dbReference type="EMBL" id="KAG5261836.1"/>
    </source>
</evidence>
<dbReference type="Gene3D" id="1.25.50.20">
    <property type="match status" value="1"/>
</dbReference>
<dbReference type="Proteomes" id="UP000823561">
    <property type="component" value="Chromosome 23"/>
</dbReference>
<evidence type="ECO:0000256" key="12">
    <source>
        <dbReference type="ARBA" id="ARBA00023049"/>
    </source>
</evidence>
<feature type="domain" description="ERAP1-like C-terminal" evidence="29">
    <location>
        <begin position="661"/>
        <end position="984"/>
    </location>
</feature>
<dbReference type="SUPFAM" id="SSF55486">
    <property type="entry name" value="Metalloproteases ('zincins'), catalytic domain"/>
    <property type="match status" value="1"/>
</dbReference>
<evidence type="ECO:0000256" key="2">
    <source>
        <dbReference type="ARBA" id="ARBA00010136"/>
    </source>
</evidence>
<feature type="domain" description="Aminopeptidase N-like N-terminal" evidence="30">
    <location>
        <begin position="128"/>
        <end position="314"/>
    </location>
</feature>
<comment type="cofactor">
    <cofactor evidence="24">
        <name>Zn(2+)</name>
        <dbReference type="ChEBI" id="CHEBI:29105"/>
    </cofactor>
    <text evidence="24">Binds 1 zinc ion per subunit.</text>
</comment>
<dbReference type="Pfam" id="PF01433">
    <property type="entry name" value="Peptidase_M1"/>
    <property type="match status" value="1"/>
</dbReference>
<dbReference type="PANTHER" id="PTHR11533:SF294">
    <property type="entry name" value="THYROTROPIN-RELEASING HORMONE-DEGRADING ECTOENZYME"/>
    <property type="match status" value="1"/>
</dbReference>
<evidence type="ECO:0000256" key="3">
    <source>
        <dbReference type="ARBA" id="ARBA00011748"/>
    </source>
</evidence>
<evidence type="ECO:0000256" key="22">
    <source>
        <dbReference type="ARBA" id="ARBA00083577"/>
    </source>
</evidence>
<feature type="compositionally biased region" description="Polar residues" evidence="26">
    <location>
        <begin position="87"/>
        <end position="105"/>
    </location>
</feature>
<keyword evidence="4" id="KW-0031">Aminopeptidase</keyword>
<dbReference type="GO" id="GO:0070006">
    <property type="term" value="F:metalloaminopeptidase activity"/>
    <property type="evidence" value="ECO:0007669"/>
    <property type="project" value="TreeGrafter"/>
</dbReference>
<evidence type="ECO:0000256" key="13">
    <source>
        <dbReference type="ARBA" id="ARBA00023136"/>
    </source>
</evidence>
<feature type="region of interest" description="Disordered" evidence="26">
    <location>
        <begin position="87"/>
        <end position="114"/>
    </location>
</feature>
<evidence type="ECO:0000256" key="4">
    <source>
        <dbReference type="ARBA" id="ARBA00022438"/>
    </source>
</evidence>
<evidence type="ECO:0000256" key="18">
    <source>
        <dbReference type="ARBA" id="ARBA00066574"/>
    </source>
</evidence>
<keyword evidence="7 24" id="KW-0479">Metal-binding</keyword>
<comment type="similarity">
    <text evidence="2">Belongs to the peptidase M1 family.</text>
</comment>
<dbReference type="Pfam" id="PF17900">
    <property type="entry name" value="Peptidase_M1_N"/>
    <property type="match status" value="1"/>
</dbReference>
<sequence length="1008" mass="116305">MSLDDKRGKGLSFTPMGIEDNNMRNGRGLSDQWADSVVVRPRTTERHITVHKKLVLGFAISILTLIIVTAIAVLLSVSFEDCTVAESSSRAGNGTSTKPNQSRDGNFNHKDEDTQPWRHLRLPTSLRPRHYDLKLSVYMDNFTFSGEVNIEFECVNSTKFIVLHTDRLEVEKVVVYSDNKKPGVMRIHRQFHYPSNQVYVIALHREMKPLRTYKVNITFEAQIENELLGFFRSSYVLHGERRYLAVTQFSPTHARKAFPCFDEPIYKATFRISLKHEASYLSLSNMPVENSVTDNDDGWVTNYFSRTPRMSTYYLAWAVCNFTYREALTDSGVLIRLYARPNAIMSGSGDYALQITKRLLQFYEDYFKVKYSLPKLDLLAVPKHPYAAMENWGLSVFVEQKILLDPEISSFSYQMELTMVVVHEICHQWFGDLVTPVWWEDVWLKEGFAHFFEYVGTDFLFPKWNMEKQRFLTDVLHEVMLLDGLASSHPISQEVFEATDIDRVFDWIAYKKGAALIRMLANVMGQAVFQRGLNDYLMTHMYGNAARDDLWNKLSEAMQREGKDINIKEVMDRWTLQMGYPVVTISKNESLDHAVTITQEHFVYDMDAKIRDPELFNRSFQWHIPLTLAVGNSTHISPEAIIWVSNKTETHKVGQMDEETWLLGNINQMGYFRVNYDLHNWRLLIGQLMNNHAIISIGNRAGLIDDVFNLARAGFLPQNVPLQIISYLPQEKEFLPWHAASRALYQLDKLLDRTEDYSLFSDYVLKQVAPKYHKLGWPTTSPDGSFMQAAYQAEELQREVIMLACSFGNKNCHRQAVSLISDWISSNKNRIPPNVRDIVYCTGVSLMDEDVWEFIWMKFHSSTAISEKKVLLEALTCSDNSFLLTRLLNLSLSSDLVPDQDVIDVIINVGRNPHGRHLAWRCFREKWDILNARYGEALFMISKLISGVTEFLNTEAELSELKDFIHTSSGGGAVAAFARAVEIVEANVKWHRLYERQFYQWLRKSPNG</sequence>
<dbReference type="FunFam" id="1.10.390.10:FF:000008">
    <property type="entry name" value="Thyrotropin-releasing hormone-degrading ectoenzyme"/>
    <property type="match status" value="1"/>
</dbReference>
<keyword evidence="15" id="KW-0325">Glycoprotein</keyword>
<dbReference type="GO" id="GO:0042277">
    <property type="term" value="F:peptide binding"/>
    <property type="evidence" value="ECO:0007669"/>
    <property type="project" value="TreeGrafter"/>
</dbReference>
<dbReference type="EC" id="3.4.19.6" evidence="18"/>
<evidence type="ECO:0000256" key="5">
    <source>
        <dbReference type="ARBA" id="ARBA00022670"/>
    </source>
</evidence>
<evidence type="ECO:0000256" key="9">
    <source>
        <dbReference type="ARBA" id="ARBA00022833"/>
    </source>
</evidence>
<dbReference type="AlphaFoldDB" id="A0AAV6FN63"/>
<dbReference type="CDD" id="cd09601">
    <property type="entry name" value="M1_APN-Q_like"/>
    <property type="match status" value="1"/>
</dbReference>
<feature type="region of interest" description="Disordered" evidence="26">
    <location>
        <begin position="1"/>
        <end position="25"/>
    </location>
</feature>
<evidence type="ECO:0000256" key="23">
    <source>
        <dbReference type="PIRSR" id="PIRSR634016-1"/>
    </source>
</evidence>
<feature type="binding site" evidence="24">
    <location>
        <position position="427"/>
    </location>
    <ligand>
        <name>Zn(2+)</name>
        <dbReference type="ChEBI" id="CHEBI:29105"/>
        <note>catalytic</note>
    </ligand>
</feature>
<dbReference type="InterPro" id="IPR014782">
    <property type="entry name" value="Peptidase_M1_dom"/>
</dbReference>
<comment type="subcellular location">
    <subcellularLocation>
        <location evidence="1">Membrane</location>
        <topology evidence="1">Single-pass type II membrane protein</topology>
    </subcellularLocation>
</comment>
<reference evidence="31" key="1">
    <citation type="submission" date="2020-10" db="EMBL/GenBank/DDBJ databases">
        <title>Chromosome-scale genome assembly of the Allis shad, Alosa alosa.</title>
        <authorList>
            <person name="Margot Z."/>
            <person name="Christophe K."/>
            <person name="Cabau C."/>
            <person name="Louis A."/>
            <person name="Berthelot C."/>
            <person name="Parey E."/>
            <person name="Roest Crollius H."/>
            <person name="Montfort J."/>
            <person name="Robinson-Rechavi M."/>
            <person name="Bucao C."/>
            <person name="Bouchez O."/>
            <person name="Gislard M."/>
            <person name="Lluch J."/>
            <person name="Milhes M."/>
            <person name="Lampietro C."/>
            <person name="Lopez Roques C."/>
            <person name="Donnadieu C."/>
            <person name="Braasch I."/>
            <person name="Desvignes T."/>
            <person name="Postlethwait J."/>
            <person name="Bobe J."/>
            <person name="Guiguen Y."/>
        </authorList>
    </citation>
    <scope>NUCLEOTIDE SEQUENCE</scope>
    <source>
        <strain evidence="31">M-15738</strain>
        <tissue evidence="31">Blood</tissue>
    </source>
</reference>
<dbReference type="EMBL" id="JADWDJ010000023">
    <property type="protein sequence ID" value="KAG5261836.1"/>
    <property type="molecule type" value="Genomic_DNA"/>
</dbReference>
<evidence type="ECO:0000256" key="8">
    <source>
        <dbReference type="ARBA" id="ARBA00022801"/>
    </source>
</evidence>
<evidence type="ECO:0000259" key="28">
    <source>
        <dbReference type="Pfam" id="PF01433"/>
    </source>
</evidence>
<evidence type="ECO:0000256" key="16">
    <source>
        <dbReference type="ARBA" id="ARBA00052605"/>
    </source>
</evidence>
<dbReference type="Pfam" id="PF11838">
    <property type="entry name" value="ERAP1_C"/>
    <property type="match status" value="1"/>
</dbReference>
<name>A0AAV6FN63_9TELE</name>
<feature type="active site" description="Proton acceptor" evidence="23">
    <location>
        <position position="424"/>
    </location>
</feature>
<evidence type="ECO:0000256" key="6">
    <source>
        <dbReference type="ARBA" id="ARBA00022692"/>
    </source>
</evidence>
<protein>
    <recommendedName>
        <fullName evidence="19">Thyrotropin-releasing hormone-degrading ectoenzyme</fullName>
        <ecNumber evidence="18">3.4.19.6</ecNumber>
    </recommendedName>
    <alternativeName>
        <fullName evidence="22">Pyroglutamyl-peptidase II</fullName>
    </alternativeName>
    <alternativeName>
        <fullName evidence="20">TRH-specific aminopeptidase</fullName>
    </alternativeName>
    <alternativeName>
        <fullName evidence="21">Thyroliberinase</fullName>
    </alternativeName>
</protein>
<dbReference type="PRINTS" id="PR00756">
    <property type="entry name" value="ALADIPTASE"/>
</dbReference>
<dbReference type="InterPro" id="IPR042097">
    <property type="entry name" value="Aminopeptidase_N-like_N_sf"/>
</dbReference>
<keyword evidence="10" id="KW-0735">Signal-anchor</keyword>
<keyword evidence="12" id="KW-0482">Metalloprotease</keyword>
<gene>
    <name evidence="31" type="ORF">AALO_G00289100</name>
</gene>
<dbReference type="InterPro" id="IPR050344">
    <property type="entry name" value="Peptidase_M1_aminopeptidases"/>
</dbReference>
<keyword evidence="8" id="KW-0378">Hydrolase</keyword>
<dbReference type="Gene3D" id="2.60.40.1730">
    <property type="entry name" value="tricorn interacting facor f3 domain"/>
    <property type="match status" value="1"/>
</dbReference>
<dbReference type="GO" id="GO:0016020">
    <property type="term" value="C:membrane"/>
    <property type="evidence" value="ECO:0007669"/>
    <property type="project" value="UniProtKB-SubCell"/>
</dbReference>
<evidence type="ECO:0000256" key="10">
    <source>
        <dbReference type="ARBA" id="ARBA00022968"/>
    </source>
</evidence>
<dbReference type="Gene3D" id="1.10.390.10">
    <property type="entry name" value="Neutral Protease Domain 2"/>
    <property type="match status" value="1"/>
</dbReference>
<keyword evidence="32" id="KW-1185">Reference proteome</keyword>
<dbReference type="GO" id="GO:0008270">
    <property type="term" value="F:zinc ion binding"/>
    <property type="evidence" value="ECO:0007669"/>
    <property type="project" value="InterPro"/>
</dbReference>
<keyword evidence="13 27" id="KW-0472">Membrane</keyword>
<evidence type="ECO:0000256" key="19">
    <source>
        <dbReference type="ARBA" id="ARBA00072445"/>
    </source>
</evidence>
<dbReference type="GO" id="GO:0005615">
    <property type="term" value="C:extracellular space"/>
    <property type="evidence" value="ECO:0007669"/>
    <property type="project" value="TreeGrafter"/>
</dbReference>
<dbReference type="PANTHER" id="PTHR11533">
    <property type="entry name" value="PROTEASE M1 ZINC METALLOPROTEASE"/>
    <property type="match status" value="1"/>
</dbReference>
<feature type="binding site" evidence="24">
    <location>
        <position position="446"/>
    </location>
    <ligand>
        <name>Zn(2+)</name>
        <dbReference type="ChEBI" id="CHEBI:29105"/>
        <note>catalytic</note>
    </ligand>
</feature>
<keyword evidence="14" id="KW-1015">Disulfide bond</keyword>
<accession>A0AAV6FN63</accession>